<comment type="subcellular location">
    <subcellularLocation>
        <location evidence="1">Nucleus</location>
        <location evidence="1">Nuclear pore complex</location>
    </subcellularLocation>
</comment>
<feature type="compositionally biased region" description="Low complexity" evidence="10">
    <location>
        <begin position="23"/>
        <end position="37"/>
    </location>
</feature>
<dbReference type="GO" id="GO:0044613">
    <property type="term" value="C:nuclear pore central transport channel"/>
    <property type="evidence" value="ECO:0007669"/>
    <property type="project" value="TreeGrafter"/>
</dbReference>
<evidence type="ECO:0000256" key="7">
    <source>
        <dbReference type="ARBA" id="ARBA00023132"/>
    </source>
</evidence>
<dbReference type="InterPro" id="IPR012677">
    <property type="entry name" value="Nucleotide-bd_a/b_plait_sf"/>
</dbReference>
<evidence type="ECO:0000313" key="12">
    <source>
        <dbReference type="EMBL" id="ONK66813.1"/>
    </source>
</evidence>
<feature type="compositionally biased region" description="Polar residues" evidence="10">
    <location>
        <begin position="44"/>
        <end position="54"/>
    </location>
</feature>
<keyword evidence="5" id="KW-0653">Protein transport</keyword>
<dbReference type="EMBL" id="CM007386">
    <property type="protein sequence ID" value="ONK66813.1"/>
    <property type="molecule type" value="Genomic_DNA"/>
</dbReference>
<evidence type="ECO:0000256" key="2">
    <source>
        <dbReference type="ARBA" id="ARBA00009454"/>
    </source>
</evidence>
<dbReference type="GO" id="GO:0003676">
    <property type="term" value="F:nucleic acid binding"/>
    <property type="evidence" value="ECO:0007669"/>
    <property type="project" value="InterPro"/>
</dbReference>
<name>A0A5P1EMD0_ASPOF</name>
<evidence type="ECO:0000256" key="5">
    <source>
        <dbReference type="ARBA" id="ARBA00022927"/>
    </source>
</evidence>
<dbReference type="InterPro" id="IPR035979">
    <property type="entry name" value="RBD_domain_sf"/>
</dbReference>
<proteinExistence type="inferred from homology"/>
<reference evidence="13" key="1">
    <citation type="journal article" date="2017" name="Nat. Commun.">
        <title>The asparagus genome sheds light on the origin and evolution of a young Y chromosome.</title>
        <authorList>
            <person name="Harkess A."/>
            <person name="Zhou J."/>
            <person name="Xu C."/>
            <person name="Bowers J.E."/>
            <person name="Van der Hulst R."/>
            <person name="Ayyampalayam S."/>
            <person name="Mercati F."/>
            <person name="Riccardi P."/>
            <person name="McKain M.R."/>
            <person name="Kakrana A."/>
            <person name="Tang H."/>
            <person name="Ray J."/>
            <person name="Groenendijk J."/>
            <person name="Arikit S."/>
            <person name="Mathioni S.M."/>
            <person name="Nakano M."/>
            <person name="Shan H."/>
            <person name="Telgmann-Rauber A."/>
            <person name="Kanno A."/>
            <person name="Yue Z."/>
            <person name="Chen H."/>
            <person name="Li W."/>
            <person name="Chen Y."/>
            <person name="Xu X."/>
            <person name="Zhang Y."/>
            <person name="Luo S."/>
            <person name="Chen H."/>
            <person name="Gao J."/>
            <person name="Mao Z."/>
            <person name="Pires J.C."/>
            <person name="Luo M."/>
            <person name="Kudrna D."/>
            <person name="Wing R.A."/>
            <person name="Meyers B.C."/>
            <person name="Yi K."/>
            <person name="Kong H."/>
            <person name="Lavrijsen P."/>
            <person name="Sunseri F."/>
            <person name="Falavigna A."/>
            <person name="Ye Y."/>
            <person name="Leebens-Mack J.H."/>
            <person name="Chen G."/>
        </authorList>
    </citation>
    <scope>NUCLEOTIDE SEQUENCE [LARGE SCALE GENOMIC DNA]</scope>
    <source>
        <strain evidence="13">cv. DH0086</strain>
    </source>
</reference>
<keyword evidence="13" id="KW-1185">Reference proteome</keyword>
<accession>A0A5P1EMD0</accession>
<dbReference type="Pfam" id="PF05172">
    <property type="entry name" value="RRM_Nup35"/>
    <property type="match status" value="1"/>
</dbReference>
<keyword evidence="7 9" id="KW-0906">Nuclear pore complex</keyword>
<dbReference type="Gramene" id="ONK66813">
    <property type="protein sequence ID" value="ONK66813"/>
    <property type="gene ID" value="A4U43_C06F12240"/>
</dbReference>
<feature type="region of interest" description="Disordered" evidence="10">
    <location>
        <begin position="143"/>
        <end position="167"/>
    </location>
</feature>
<dbReference type="GO" id="GO:0006607">
    <property type="term" value="P:NLS-bearing protein import into nucleus"/>
    <property type="evidence" value="ECO:0007669"/>
    <property type="project" value="TreeGrafter"/>
</dbReference>
<dbReference type="InterPro" id="IPR007846">
    <property type="entry name" value="RRM_NUP35_dom"/>
</dbReference>
<feature type="compositionally biased region" description="Polar residues" evidence="10">
    <location>
        <begin position="1"/>
        <end position="13"/>
    </location>
</feature>
<evidence type="ECO:0000256" key="8">
    <source>
        <dbReference type="ARBA" id="ARBA00023242"/>
    </source>
</evidence>
<dbReference type="PANTHER" id="PTHR21527">
    <property type="entry name" value="NUCLEOPORIN NUP35"/>
    <property type="match status" value="1"/>
</dbReference>
<dbReference type="Proteomes" id="UP000243459">
    <property type="component" value="Chromosome 6"/>
</dbReference>
<evidence type="ECO:0000256" key="1">
    <source>
        <dbReference type="ARBA" id="ARBA00004567"/>
    </source>
</evidence>
<keyword evidence="4 9" id="KW-0509">mRNA transport</keyword>
<evidence type="ECO:0000256" key="4">
    <source>
        <dbReference type="ARBA" id="ARBA00022816"/>
    </source>
</evidence>
<dbReference type="SUPFAM" id="SSF54928">
    <property type="entry name" value="RNA-binding domain, RBD"/>
    <property type="match status" value="1"/>
</dbReference>
<feature type="compositionally biased region" description="Polar residues" evidence="10">
    <location>
        <begin position="113"/>
        <end position="127"/>
    </location>
</feature>
<dbReference type="GO" id="GO:0044615">
    <property type="term" value="C:nuclear pore nuclear basket"/>
    <property type="evidence" value="ECO:0007669"/>
    <property type="project" value="TreeGrafter"/>
</dbReference>
<protein>
    <recommendedName>
        <fullName evidence="11">RRM Nup35-type domain-containing protein</fullName>
    </recommendedName>
</protein>
<feature type="region of interest" description="Disordered" evidence="10">
    <location>
        <begin position="1"/>
        <end position="55"/>
    </location>
</feature>
<evidence type="ECO:0000256" key="10">
    <source>
        <dbReference type="SAM" id="MobiDB-lite"/>
    </source>
</evidence>
<evidence type="ECO:0000313" key="13">
    <source>
        <dbReference type="Proteomes" id="UP000243459"/>
    </source>
</evidence>
<dbReference type="GO" id="GO:0006999">
    <property type="term" value="P:nuclear pore organization"/>
    <property type="evidence" value="ECO:0007669"/>
    <property type="project" value="TreeGrafter"/>
</dbReference>
<feature type="domain" description="RRM Nup35-type" evidence="11">
    <location>
        <begin position="193"/>
        <end position="274"/>
    </location>
</feature>
<dbReference type="PANTHER" id="PTHR21527:SF6">
    <property type="entry name" value="NUCLEOPORIN NUP35"/>
    <property type="match status" value="1"/>
</dbReference>
<organism evidence="12 13">
    <name type="scientific">Asparagus officinalis</name>
    <name type="common">Garden asparagus</name>
    <dbReference type="NCBI Taxonomy" id="4686"/>
    <lineage>
        <taxon>Eukaryota</taxon>
        <taxon>Viridiplantae</taxon>
        <taxon>Streptophyta</taxon>
        <taxon>Embryophyta</taxon>
        <taxon>Tracheophyta</taxon>
        <taxon>Spermatophyta</taxon>
        <taxon>Magnoliopsida</taxon>
        <taxon>Liliopsida</taxon>
        <taxon>Asparagales</taxon>
        <taxon>Asparagaceae</taxon>
        <taxon>Asparagoideae</taxon>
        <taxon>Asparagus</taxon>
    </lineage>
</organism>
<dbReference type="OMA" id="WRDNISG"/>
<dbReference type="AlphaFoldDB" id="A0A5P1EMD0"/>
<dbReference type="FunFam" id="3.30.70.330:FF:000095">
    <property type="entry name" value="Putative Nucleoporin NUP53"/>
    <property type="match status" value="1"/>
</dbReference>
<dbReference type="CDD" id="cd12441">
    <property type="entry name" value="RRM_Nup53_like"/>
    <property type="match status" value="1"/>
</dbReference>
<dbReference type="GO" id="GO:0051028">
    <property type="term" value="P:mRNA transport"/>
    <property type="evidence" value="ECO:0007669"/>
    <property type="project" value="UniProtKB-UniRule"/>
</dbReference>
<evidence type="ECO:0000256" key="6">
    <source>
        <dbReference type="ARBA" id="ARBA00023010"/>
    </source>
</evidence>
<dbReference type="GO" id="GO:0017056">
    <property type="term" value="F:structural constituent of nuclear pore"/>
    <property type="evidence" value="ECO:0007669"/>
    <property type="project" value="TreeGrafter"/>
</dbReference>
<evidence type="ECO:0000259" key="11">
    <source>
        <dbReference type="PROSITE" id="PS51472"/>
    </source>
</evidence>
<evidence type="ECO:0000256" key="9">
    <source>
        <dbReference type="PROSITE-ProRule" id="PRU00804"/>
    </source>
</evidence>
<keyword evidence="6" id="KW-0811">Translocation</keyword>
<comment type="similarity">
    <text evidence="2">Belongs to the Nup35 family.</text>
</comment>
<feature type="region of interest" description="Disordered" evidence="10">
    <location>
        <begin position="107"/>
        <end position="127"/>
    </location>
</feature>
<dbReference type="Gene3D" id="3.30.70.330">
    <property type="match status" value="1"/>
</dbReference>
<sequence length="398" mass="43288">MVQPDPTTNSTPSGVGGSHHLPLKSNPKPSNPNLTLTPKDELHNPSNPELQASRTPIALLPRSCIPSLRPQILSLRRLRSTSDDPPPPPVFTLEDRVDFSPEPAIHEVPISPETKTPTPTRNYFSTPSPIRTRAAMERSGGVAAEKSVAGGGRWAPPVREEKGSPVDGVVTSSSALVMVPPANQGVLTRDGMLGEEEWITVYGFSPGDTNLVLREFEKCGVILKHVPGPRDANWMHILYQNRYDAQKALAKNGAQLNSVLIIGVKPVDPSQRQYLNEKVSINSNGGFMGSLPSQSASKRSSTLSSVPLVKDGGGHRSTGAVASPVKSVVSRVMDLMFGLLFALKYPKVCSVSDIDTPEMEKLEHWQLLQILELGLNRLLMKAIVKNVQTWTSLQEFRL</sequence>
<keyword evidence="8 9" id="KW-0539">Nucleus</keyword>
<evidence type="ECO:0000256" key="3">
    <source>
        <dbReference type="ARBA" id="ARBA00022448"/>
    </source>
</evidence>
<gene>
    <name evidence="12" type="ORF">A4U43_C06F12240</name>
</gene>
<dbReference type="GO" id="GO:0005543">
    <property type="term" value="F:phospholipid binding"/>
    <property type="evidence" value="ECO:0007669"/>
    <property type="project" value="TreeGrafter"/>
</dbReference>
<keyword evidence="3 9" id="KW-0813">Transport</keyword>
<dbReference type="PROSITE" id="PS51472">
    <property type="entry name" value="RRM_NUP35"/>
    <property type="match status" value="1"/>
</dbReference>